<feature type="domain" description="CASTOR ACT" evidence="1">
    <location>
        <begin position="70"/>
        <end position="130"/>
    </location>
</feature>
<protein>
    <submittedName>
        <fullName evidence="3">ACT domain-containing protein</fullName>
    </submittedName>
</protein>
<name>A0A511N3R5_DEIC1</name>
<dbReference type="AlphaFoldDB" id="A0A511N3R5"/>
<organism evidence="3 4">
    <name type="scientific">Deinococcus cellulosilyticus (strain DSM 18568 / NBRC 106333 / KACC 11606 / 5516J-15)</name>
    <dbReference type="NCBI Taxonomy" id="1223518"/>
    <lineage>
        <taxon>Bacteria</taxon>
        <taxon>Thermotogati</taxon>
        <taxon>Deinococcota</taxon>
        <taxon>Deinococci</taxon>
        <taxon>Deinococcales</taxon>
        <taxon>Deinococcaceae</taxon>
        <taxon>Deinococcus</taxon>
    </lineage>
</organism>
<reference evidence="3 4" key="1">
    <citation type="submission" date="2019-07" db="EMBL/GenBank/DDBJ databases">
        <title>Whole genome shotgun sequence of Deinococcus cellulosilyticus NBRC 106333.</title>
        <authorList>
            <person name="Hosoyama A."/>
            <person name="Uohara A."/>
            <person name="Ohji S."/>
            <person name="Ichikawa N."/>
        </authorList>
    </citation>
    <scope>NUCLEOTIDE SEQUENCE [LARGE SCALE GENOMIC DNA]</scope>
    <source>
        <strain evidence="3 4">NBRC 106333</strain>
    </source>
</reference>
<dbReference type="InterPro" id="IPR045865">
    <property type="entry name" value="ACT-like_dom_sf"/>
</dbReference>
<dbReference type="Pfam" id="PF13840">
    <property type="entry name" value="ACT_7"/>
    <property type="match status" value="1"/>
</dbReference>
<dbReference type="OrthoDB" id="5615858at2"/>
<proteinExistence type="predicted"/>
<feature type="domain" description="A9CJY8-like N-terminal" evidence="2">
    <location>
        <begin position="22"/>
        <end position="60"/>
    </location>
</feature>
<accession>A0A511N3R5</accession>
<evidence type="ECO:0000259" key="2">
    <source>
        <dbReference type="Pfam" id="PF21631"/>
    </source>
</evidence>
<dbReference type="Gene3D" id="3.30.2130.10">
    <property type="entry name" value="VC0802-like"/>
    <property type="match status" value="1"/>
</dbReference>
<sequence length="145" mass="15890">MSVMESEARKRGSMVTLQRLDGEYAILKLSPDTTPPDWAFQGDFSSITRTPSELSIVCDARFAPLQAKAEIGWVVYQLVGQFGFDQFGILESLIRPLADAGISILSISTFDTDYILVKHTHEEQARAALSAAGHQFSETPEVPVG</sequence>
<gene>
    <name evidence="3" type="ORF">DC3_27620</name>
</gene>
<evidence type="ECO:0000259" key="1">
    <source>
        <dbReference type="Pfam" id="PF13840"/>
    </source>
</evidence>
<dbReference type="PANTHER" id="PTHR31131">
    <property type="entry name" value="CHROMOSOME 1, WHOLE GENOME SHOTGUN SEQUENCE"/>
    <property type="match status" value="1"/>
</dbReference>
<evidence type="ECO:0000313" key="3">
    <source>
        <dbReference type="EMBL" id="GEM47127.1"/>
    </source>
</evidence>
<dbReference type="PIRSF" id="PIRSF008459">
    <property type="entry name" value="UCP008459"/>
    <property type="match status" value="1"/>
</dbReference>
<evidence type="ECO:0000313" key="4">
    <source>
        <dbReference type="Proteomes" id="UP000321306"/>
    </source>
</evidence>
<dbReference type="EMBL" id="BJXB01000011">
    <property type="protein sequence ID" value="GEM47127.1"/>
    <property type="molecule type" value="Genomic_DNA"/>
</dbReference>
<dbReference type="InterPro" id="IPR051719">
    <property type="entry name" value="CASTOR_mTORC1"/>
</dbReference>
<dbReference type="Proteomes" id="UP000321306">
    <property type="component" value="Unassembled WGS sequence"/>
</dbReference>
<keyword evidence="4" id="KW-1185">Reference proteome</keyword>
<dbReference type="InterPro" id="IPR016540">
    <property type="entry name" value="UCP008459"/>
</dbReference>
<dbReference type="Pfam" id="PF21631">
    <property type="entry name" value="A9CJY8-like_N"/>
    <property type="match status" value="1"/>
</dbReference>
<dbReference type="InterPro" id="IPR027795">
    <property type="entry name" value="CASTOR_ACT_dom"/>
</dbReference>
<dbReference type="SUPFAM" id="SSF55021">
    <property type="entry name" value="ACT-like"/>
    <property type="match status" value="2"/>
</dbReference>
<dbReference type="PANTHER" id="PTHR31131:SF6">
    <property type="entry name" value="CASTOR ACT DOMAIN-CONTAINING PROTEIN"/>
    <property type="match status" value="1"/>
</dbReference>
<dbReference type="InterPro" id="IPR049447">
    <property type="entry name" value="A9CJY8-like_N"/>
</dbReference>
<comment type="caution">
    <text evidence="3">The sequence shown here is derived from an EMBL/GenBank/DDBJ whole genome shotgun (WGS) entry which is preliminary data.</text>
</comment>
<dbReference type="RefSeq" id="WP_146885129.1">
    <property type="nucleotide sequence ID" value="NZ_BJXB01000011.1"/>
</dbReference>